<sequence length="192" mass="21488">MALMVYSYLQLFMIEIKSRQDKFWDYNRCSRVIYCTYGYLDPEYFSENRLTRKSDVYSFGASCSKLLAVNLLLLIMLDPIPAISSTWPDMKVVLHRLSVAVKLQDNRIDSVGYLPASGAHAFGGFNTGFFNTSSTVGSEIRCADRDSITFADMESGIQSAHLLASLNLAPVFPPIASYTRELDSSLLAPKPR</sequence>
<name>A0ABD3H3K3_9MARC</name>
<organism evidence="1 2">
    <name type="scientific">Riccia sorocarpa</name>
    <dbReference type="NCBI Taxonomy" id="122646"/>
    <lineage>
        <taxon>Eukaryota</taxon>
        <taxon>Viridiplantae</taxon>
        <taxon>Streptophyta</taxon>
        <taxon>Embryophyta</taxon>
        <taxon>Marchantiophyta</taxon>
        <taxon>Marchantiopsida</taxon>
        <taxon>Marchantiidae</taxon>
        <taxon>Marchantiales</taxon>
        <taxon>Ricciaceae</taxon>
        <taxon>Riccia</taxon>
    </lineage>
</organism>
<dbReference type="SUPFAM" id="SSF56112">
    <property type="entry name" value="Protein kinase-like (PK-like)"/>
    <property type="match status" value="1"/>
</dbReference>
<dbReference type="Gene3D" id="1.10.510.10">
    <property type="entry name" value="Transferase(Phosphotransferase) domain 1"/>
    <property type="match status" value="1"/>
</dbReference>
<keyword evidence="2" id="KW-1185">Reference proteome</keyword>
<comment type="caution">
    <text evidence="1">The sequence shown here is derived from an EMBL/GenBank/DDBJ whole genome shotgun (WGS) entry which is preliminary data.</text>
</comment>
<gene>
    <name evidence="1" type="ORF">R1sor_004110</name>
</gene>
<evidence type="ECO:0008006" key="3">
    <source>
        <dbReference type="Google" id="ProtNLM"/>
    </source>
</evidence>
<evidence type="ECO:0000313" key="1">
    <source>
        <dbReference type="EMBL" id="KAL3686088.1"/>
    </source>
</evidence>
<dbReference type="InterPro" id="IPR011009">
    <property type="entry name" value="Kinase-like_dom_sf"/>
</dbReference>
<protein>
    <recommendedName>
        <fullName evidence="3">Beta-lactamase-related domain-containing protein</fullName>
    </recommendedName>
</protein>
<accession>A0ABD3H3K3</accession>
<proteinExistence type="predicted"/>
<reference evidence="1 2" key="1">
    <citation type="submission" date="2024-09" db="EMBL/GenBank/DDBJ databases">
        <title>Chromosome-scale assembly of Riccia sorocarpa.</title>
        <authorList>
            <person name="Paukszto L."/>
        </authorList>
    </citation>
    <scope>NUCLEOTIDE SEQUENCE [LARGE SCALE GENOMIC DNA]</scope>
    <source>
        <strain evidence="1">LP-2024</strain>
        <tissue evidence="1">Aerial parts of the thallus</tissue>
    </source>
</reference>
<evidence type="ECO:0000313" key="2">
    <source>
        <dbReference type="Proteomes" id="UP001633002"/>
    </source>
</evidence>
<dbReference type="Proteomes" id="UP001633002">
    <property type="component" value="Unassembled WGS sequence"/>
</dbReference>
<dbReference type="AlphaFoldDB" id="A0ABD3H3K3"/>
<dbReference type="EMBL" id="JBJQOH010000006">
    <property type="protein sequence ID" value="KAL3686088.1"/>
    <property type="molecule type" value="Genomic_DNA"/>
</dbReference>